<keyword evidence="6" id="KW-0175">Coiled coil</keyword>
<dbReference type="SMR" id="A0A140H8R7"/>
<evidence type="ECO:0000256" key="4">
    <source>
        <dbReference type="ARBA" id="ARBA00023163"/>
    </source>
</evidence>
<evidence type="ECO:0000256" key="7">
    <source>
        <dbReference type="SAM" id="MobiDB-lite"/>
    </source>
</evidence>
<accession>A0A140H8R7</accession>
<keyword evidence="5" id="KW-0539">Nucleus</keyword>
<gene>
    <name evidence="10" type="ORF">MANES_05G008500</name>
</gene>
<dbReference type="GO" id="GO:0003700">
    <property type="term" value="F:DNA-binding transcription factor activity"/>
    <property type="evidence" value="ECO:0007669"/>
    <property type="project" value="InterPro"/>
</dbReference>
<keyword evidence="2" id="KW-0805">Transcription regulation</keyword>
<dbReference type="FunFam" id="2.20.25.80:FF:000002">
    <property type="entry name" value="probable WRKY transcription factor 31"/>
    <property type="match status" value="1"/>
</dbReference>
<feature type="compositionally biased region" description="Polar residues" evidence="7">
    <location>
        <begin position="470"/>
        <end position="481"/>
    </location>
</feature>
<dbReference type="InterPro" id="IPR036576">
    <property type="entry name" value="WRKY_dom_sf"/>
</dbReference>
<evidence type="ECO:0000313" key="11">
    <source>
        <dbReference type="Proteomes" id="UP000091857"/>
    </source>
</evidence>
<dbReference type="Pfam" id="PF03106">
    <property type="entry name" value="WRKY"/>
    <property type="match status" value="1"/>
</dbReference>
<feature type="domain" description="WRKY" evidence="8">
    <location>
        <begin position="257"/>
        <end position="323"/>
    </location>
</feature>
<dbReference type="PROSITE" id="PS50811">
    <property type="entry name" value="WRKY"/>
    <property type="match status" value="1"/>
</dbReference>
<dbReference type="GO" id="GO:0005634">
    <property type="term" value="C:nucleus"/>
    <property type="evidence" value="ECO:0007669"/>
    <property type="project" value="UniProtKB-SubCell"/>
</dbReference>
<dbReference type="EMBL" id="KT827638">
    <property type="protein sequence ID" value="AMO00431.1"/>
    <property type="molecule type" value="mRNA"/>
</dbReference>
<protein>
    <submittedName>
        <fullName evidence="9">WRKY transcription factor 63</fullName>
    </submittedName>
</protein>
<evidence type="ECO:0000256" key="1">
    <source>
        <dbReference type="ARBA" id="ARBA00004123"/>
    </source>
</evidence>
<evidence type="ECO:0000313" key="10">
    <source>
        <dbReference type="EMBL" id="OAY48828.1"/>
    </source>
</evidence>
<proteinExistence type="evidence at transcript level"/>
<evidence type="ECO:0000259" key="8">
    <source>
        <dbReference type="PROSITE" id="PS50811"/>
    </source>
</evidence>
<evidence type="ECO:0000313" key="9">
    <source>
        <dbReference type="EMBL" id="AMO00431.1"/>
    </source>
</evidence>
<organism evidence="9">
    <name type="scientific">Manihot esculenta</name>
    <name type="common">Cassava</name>
    <name type="synonym">Jatropha manihot</name>
    <dbReference type="NCBI Taxonomy" id="3983"/>
    <lineage>
        <taxon>Eukaryota</taxon>
        <taxon>Viridiplantae</taxon>
        <taxon>Streptophyta</taxon>
        <taxon>Embryophyta</taxon>
        <taxon>Tracheophyta</taxon>
        <taxon>Spermatophyta</taxon>
        <taxon>Magnoliopsida</taxon>
        <taxon>eudicotyledons</taxon>
        <taxon>Gunneridae</taxon>
        <taxon>Pentapetalae</taxon>
        <taxon>rosids</taxon>
        <taxon>fabids</taxon>
        <taxon>Malpighiales</taxon>
        <taxon>Euphorbiaceae</taxon>
        <taxon>Crotonoideae</taxon>
        <taxon>Manihoteae</taxon>
        <taxon>Manihot</taxon>
    </lineage>
</organism>
<keyword evidence="11" id="KW-1185">Reference proteome</keyword>
<feature type="coiled-coil region" evidence="6">
    <location>
        <begin position="99"/>
        <end position="133"/>
    </location>
</feature>
<dbReference type="PANTHER" id="PTHR31429">
    <property type="entry name" value="WRKY TRANSCRIPTION FACTOR 36-RELATED"/>
    <property type="match status" value="1"/>
</dbReference>
<feature type="region of interest" description="Disordered" evidence="7">
    <location>
        <begin position="470"/>
        <end position="504"/>
    </location>
</feature>
<feature type="compositionally biased region" description="Polar residues" evidence="7">
    <location>
        <begin position="493"/>
        <end position="504"/>
    </location>
</feature>
<dbReference type="OrthoDB" id="2020995at2759"/>
<keyword evidence="4" id="KW-0804">Transcription</keyword>
<reference evidence="10 11" key="2">
    <citation type="submission" date="2016-02" db="EMBL/GenBank/DDBJ databases">
        <title>WGS assembly of Manihot esculenta.</title>
        <authorList>
            <person name="Bredeson J.V."/>
            <person name="Prochnik S.E."/>
            <person name="Lyons J.B."/>
            <person name="Schmutz J."/>
            <person name="Grimwood J."/>
            <person name="Vrebalov J."/>
            <person name="Bart R.S."/>
            <person name="Amuge T."/>
            <person name="Ferguson M.E."/>
            <person name="Green R."/>
            <person name="Putnam N."/>
            <person name="Stites J."/>
            <person name="Rounsley S."/>
            <person name="Rokhsar D.S."/>
        </authorList>
    </citation>
    <scope>NUCLEOTIDE SEQUENCE [LARGE SCALE GENOMIC DNA]</scope>
    <source>
        <strain evidence="11">cv. AM560-2</strain>
        <tissue evidence="10">Leaf</tissue>
    </source>
</reference>
<feature type="compositionally biased region" description="Basic and acidic residues" evidence="7">
    <location>
        <begin position="230"/>
        <end position="241"/>
    </location>
</feature>
<evidence type="ECO:0000256" key="2">
    <source>
        <dbReference type="ARBA" id="ARBA00023015"/>
    </source>
</evidence>
<dbReference type="InterPro" id="IPR003657">
    <property type="entry name" value="WRKY_dom"/>
</dbReference>
<dbReference type="Gramene" id="Manes.05G008500.1.v8.1">
    <property type="protein sequence ID" value="Manes.05G008500.1.v8.1.CDS"/>
    <property type="gene ID" value="Manes.05G008500.v8.1"/>
</dbReference>
<evidence type="ECO:0000256" key="5">
    <source>
        <dbReference type="ARBA" id="ARBA00023242"/>
    </source>
</evidence>
<keyword evidence="3" id="KW-0238">DNA-binding</keyword>
<dbReference type="Gene3D" id="2.20.25.80">
    <property type="entry name" value="WRKY domain"/>
    <property type="match status" value="1"/>
</dbReference>
<dbReference type="OMA" id="KCEANGM"/>
<dbReference type="GO" id="GO:0043565">
    <property type="term" value="F:sequence-specific DNA binding"/>
    <property type="evidence" value="ECO:0007669"/>
    <property type="project" value="InterPro"/>
</dbReference>
<evidence type="ECO:0000256" key="3">
    <source>
        <dbReference type="ARBA" id="ARBA00023125"/>
    </source>
</evidence>
<dbReference type="SMART" id="SM00774">
    <property type="entry name" value="WRKY"/>
    <property type="match status" value="1"/>
</dbReference>
<dbReference type="PANTHER" id="PTHR31429:SF59">
    <property type="entry name" value="WRKY TRANSCRIPTION FACTOR 47-RELATED"/>
    <property type="match status" value="1"/>
</dbReference>
<sequence length="504" mass="53999">MDKQGRELAFLHSGDFLHQNPGLSDRLTHNSVDPSNSMIKEVDFFSRDRTDDKFPRDQEIKDGSSSVLVHSVVNTGLNLLTSSSGLSETASGNKPNYELKKLQAELDSLYDENKKLRSLLDQITRSYKDLQLQLLMAMQKQAQGSRGEQKGELNNGISIPIMSAKQLVVPRPSAALDVNDNSVSEDKAQDISASPTIIPEAMSQINPGKQASTEDGLDQTSQSWGSPKSPRLEEGKGEQKVPEVPFRKARVSVRARSEAPMITDGCQWRKYGQKMAKGNPCPRAYYRCTMAAGCPVRKQVQRCADDKTILITTYEGNHNHPLPPAATAMASTTSAAAAMLLSGSTTSKEGLPSNNSFFPSLPYASTMATLSASAPFPTITLDLTQSPNSTPFLRPPPPTTFPLPLHGCPQLLGHPMYAPPKLPAAAIPSLQLGQRHASMVETVTAAIASDPNFTAALAAAISSIIGTQRSNIDGSSNTNAPNGGLTGLPGSPQLPQSCTTFSTN</sequence>
<feature type="compositionally biased region" description="Polar residues" evidence="7">
    <location>
        <begin position="207"/>
        <end position="226"/>
    </location>
</feature>
<dbReference type="InterPro" id="IPR044810">
    <property type="entry name" value="WRKY_plant"/>
</dbReference>
<name>A0A140H8R7_MANES</name>
<reference evidence="9" key="1">
    <citation type="journal article" date="2016" name="Front. Plant Sci.">
        <title>Genome-Wide Identification and Expression Analysis of the WRKY Gene Family in Cassava.</title>
        <authorList>
            <person name="Wei Y."/>
            <person name="Shi H."/>
            <person name="Xia Z."/>
            <person name="Tie W."/>
            <person name="Ding Z."/>
            <person name="Yan Y."/>
            <person name="Wang W."/>
            <person name="Hu W."/>
            <person name="Li K."/>
        </authorList>
    </citation>
    <scope>NUCLEOTIDE SEQUENCE</scope>
</reference>
<dbReference type="Proteomes" id="UP000091857">
    <property type="component" value="Chromosome 5"/>
</dbReference>
<dbReference type="SUPFAM" id="SSF118290">
    <property type="entry name" value="WRKY DNA-binding domain"/>
    <property type="match status" value="1"/>
</dbReference>
<evidence type="ECO:0000256" key="6">
    <source>
        <dbReference type="SAM" id="Coils"/>
    </source>
</evidence>
<dbReference type="AlphaFoldDB" id="A0A140H8R7"/>
<feature type="region of interest" description="Disordered" evidence="7">
    <location>
        <begin position="207"/>
        <end position="242"/>
    </location>
</feature>
<comment type="subcellular location">
    <subcellularLocation>
        <location evidence="1">Nucleus</location>
    </subcellularLocation>
</comment>
<dbReference type="EMBL" id="CM004391">
    <property type="protein sequence ID" value="OAY48828.1"/>
    <property type="molecule type" value="Genomic_DNA"/>
</dbReference>